<dbReference type="Pfam" id="PF01266">
    <property type="entry name" value="DAO"/>
    <property type="match status" value="1"/>
</dbReference>
<gene>
    <name evidence="4" type="ORF">CPZ25_004010</name>
</gene>
<organism evidence="4 5">
    <name type="scientific">Eubacterium maltosivorans</name>
    <dbReference type="NCBI Taxonomy" id="2041044"/>
    <lineage>
        <taxon>Bacteria</taxon>
        <taxon>Bacillati</taxon>
        <taxon>Bacillota</taxon>
        <taxon>Clostridia</taxon>
        <taxon>Eubacteriales</taxon>
        <taxon>Eubacteriaceae</taxon>
        <taxon>Eubacterium</taxon>
    </lineage>
</organism>
<protein>
    <submittedName>
        <fullName evidence="4">FAD/NAD(P)-binding oxidoreductase</fullName>
    </submittedName>
</protein>
<dbReference type="PANTHER" id="PTHR42720:SF1">
    <property type="entry name" value="GLYCEROL 3-PHOSPHATE OXIDASE"/>
    <property type="match status" value="1"/>
</dbReference>
<sequence>MNSIKNTIEKALREAFPWLEIKVSVDERQIVTLAGECGDWQQLIDVGHKAANVPGVKNIVSDMWVKGLEIPRKDYQTGRAKGFEAGLVGEADIVIAGAGVIGCGIARELAKYPLKIIVVEKNDDVCTGASKANNGNIHPGHAAKTGTLKARLNILGNRMYDKWADELGFVFQRNGLMYIAWEEAYIPALKERYDKGVENGVDGIEMLDGEQAMAIEPELRKLDNPPIAAVWLPSLAHVEPYDVTVALAENAAHNGVEFWFNTPVCDVLRHDGRVEGVVTPKGIIKASCVINCAGVYADDLSEMAGDRSFTIHPRKGTIAILDKAKQYPYRPQMGFVGNALENRMKNIKNAESKGGGCCKTPEGNYLLGPSAKEVWNKEDTATDPDGLEYAMSCNQHKNVGQQDLIRVFTGVRAADFKEDFIIEMSPVTDGFINVAGIQSPGLASAPAIAKMVEDIVLKDFEKKSIKLEIRQDYQPRENPKTLFRKLPPDEKRKLIEREPSFGRIVCRCETITEGEILEALDSPVMPASIEAIKRRTRAGMGRCQGGFCQPRVIEILAKKLGRDWSEINFSEQGTNFLEKMHK</sequence>
<dbReference type="InterPro" id="IPR007055">
    <property type="entry name" value="BON_dom"/>
</dbReference>
<name>A0A4P9C521_EUBML</name>
<dbReference type="RefSeq" id="WP_096919803.1">
    <property type="nucleotide sequence ID" value="NZ_CP029487.1"/>
</dbReference>
<dbReference type="AlphaFoldDB" id="A0A4P9C521"/>
<keyword evidence="5" id="KW-1185">Reference proteome</keyword>
<evidence type="ECO:0000313" key="5">
    <source>
        <dbReference type="Proteomes" id="UP000218387"/>
    </source>
</evidence>
<dbReference type="InterPro" id="IPR006076">
    <property type="entry name" value="FAD-dep_OxRdtase"/>
</dbReference>
<accession>A0A4P9C521</accession>
<dbReference type="Gene3D" id="3.30.9.10">
    <property type="entry name" value="D-Amino Acid Oxidase, subunit A, domain 2"/>
    <property type="match status" value="1"/>
</dbReference>
<dbReference type="CDD" id="cd19946">
    <property type="entry name" value="GlpA-like_Fer2_BFD-like"/>
    <property type="match status" value="1"/>
</dbReference>
<dbReference type="EMBL" id="CP029487">
    <property type="protein sequence ID" value="QCT70519.1"/>
    <property type="molecule type" value="Genomic_DNA"/>
</dbReference>
<dbReference type="InterPro" id="IPR007419">
    <property type="entry name" value="BFD-like_2Fe2S-bd_dom"/>
</dbReference>
<dbReference type="Pfam" id="PF04324">
    <property type="entry name" value="Fer2_BFD"/>
    <property type="match status" value="1"/>
</dbReference>
<reference evidence="4 5" key="1">
    <citation type="submission" date="2018-05" db="EMBL/GenBank/DDBJ databases">
        <title>Genome comparison of Eubacterium sp.</title>
        <authorList>
            <person name="Feng Y."/>
            <person name="Sanchez-Andrea I."/>
            <person name="Stams A.J.M."/>
            <person name="De Vos W.M."/>
        </authorList>
    </citation>
    <scope>NUCLEOTIDE SEQUENCE [LARGE SCALE GENOMIC DNA]</scope>
    <source>
        <strain evidence="4 5">YI</strain>
    </source>
</reference>
<evidence type="ECO:0000259" key="3">
    <source>
        <dbReference type="Pfam" id="PF04972"/>
    </source>
</evidence>
<feature type="domain" description="FAD dependent oxidoreductase" evidence="1">
    <location>
        <begin position="92"/>
        <end position="454"/>
    </location>
</feature>
<dbReference type="PANTHER" id="PTHR42720">
    <property type="entry name" value="GLYCEROL-3-PHOSPHATE DEHYDROGENASE"/>
    <property type="match status" value="1"/>
</dbReference>
<dbReference type="Gene3D" id="1.10.10.1100">
    <property type="entry name" value="BFD-like [2Fe-2S]-binding domain"/>
    <property type="match status" value="1"/>
</dbReference>
<evidence type="ECO:0000259" key="2">
    <source>
        <dbReference type="Pfam" id="PF04324"/>
    </source>
</evidence>
<feature type="domain" description="BFD-like [2Fe-2S]-binding" evidence="2">
    <location>
        <begin position="504"/>
        <end position="557"/>
    </location>
</feature>
<feature type="domain" description="BON" evidence="3">
    <location>
        <begin position="6"/>
        <end position="65"/>
    </location>
</feature>
<evidence type="ECO:0000259" key="1">
    <source>
        <dbReference type="Pfam" id="PF01266"/>
    </source>
</evidence>
<dbReference type="Gene3D" id="3.30.1340.30">
    <property type="match status" value="1"/>
</dbReference>
<dbReference type="SUPFAM" id="SSF51905">
    <property type="entry name" value="FAD/NAD(P)-binding domain"/>
    <property type="match status" value="1"/>
</dbReference>
<dbReference type="KEGG" id="emt:CPZ25_004010"/>
<dbReference type="InterPro" id="IPR036188">
    <property type="entry name" value="FAD/NAD-bd_sf"/>
</dbReference>
<dbReference type="Pfam" id="PF04972">
    <property type="entry name" value="BON"/>
    <property type="match status" value="1"/>
</dbReference>
<dbReference type="Proteomes" id="UP000218387">
    <property type="component" value="Chromosome"/>
</dbReference>
<proteinExistence type="predicted"/>
<evidence type="ECO:0000313" key="4">
    <source>
        <dbReference type="EMBL" id="QCT70519.1"/>
    </source>
</evidence>
<dbReference type="Gene3D" id="3.50.50.60">
    <property type="entry name" value="FAD/NAD(P)-binding domain"/>
    <property type="match status" value="1"/>
</dbReference>
<dbReference type="InterPro" id="IPR052745">
    <property type="entry name" value="G3P_Oxidase/Oxidoreductase"/>
</dbReference>
<dbReference type="InterPro" id="IPR041854">
    <property type="entry name" value="BFD-like_2Fe2S-bd_dom_sf"/>
</dbReference>